<organism evidence="1 2">
    <name type="scientific">Mangrovihabitans endophyticus</name>
    <dbReference type="NCBI Taxonomy" id="1751298"/>
    <lineage>
        <taxon>Bacteria</taxon>
        <taxon>Bacillati</taxon>
        <taxon>Actinomycetota</taxon>
        <taxon>Actinomycetes</taxon>
        <taxon>Micromonosporales</taxon>
        <taxon>Micromonosporaceae</taxon>
        <taxon>Mangrovihabitans</taxon>
    </lineage>
</organism>
<dbReference type="InterPro" id="IPR022085">
    <property type="entry name" value="OpdG"/>
</dbReference>
<keyword evidence="2" id="KW-1185">Reference proteome</keyword>
<reference evidence="1" key="2">
    <citation type="submission" date="2020-09" db="EMBL/GenBank/DDBJ databases">
        <authorList>
            <person name="Sun Q."/>
            <person name="Zhou Y."/>
        </authorList>
    </citation>
    <scope>NUCLEOTIDE SEQUENCE</scope>
    <source>
        <strain evidence="1">CGMCC 4.7299</strain>
    </source>
</reference>
<accession>A0A8J3C416</accession>
<dbReference type="PANTHER" id="PTHR38797">
    <property type="entry name" value="NUCLEAR PORE COMPLEX PROTEIN NUP85-RELATED"/>
    <property type="match status" value="1"/>
</dbReference>
<gene>
    <name evidence="1" type="ORF">GCM10012284_57920</name>
</gene>
<dbReference type="EMBL" id="BMMX01000049">
    <property type="protein sequence ID" value="GGL15704.1"/>
    <property type="molecule type" value="Genomic_DNA"/>
</dbReference>
<comment type="caution">
    <text evidence="1">The sequence shown here is derived from an EMBL/GenBank/DDBJ whole genome shotgun (WGS) entry which is preliminary data.</text>
</comment>
<evidence type="ECO:0000313" key="1">
    <source>
        <dbReference type="EMBL" id="GGL15704.1"/>
    </source>
</evidence>
<protein>
    <submittedName>
        <fullName evidence="1">Uncharacterized protein</fullName>
    </submittedName>
</protein>
<dbReference type="Proteomes" id="UP000656042">
    <property type="component" value="Unassembled WGS sequence"/>
</dbReference>
<dbReference type="PANTHER" id="PTHR38797:SF4">
    <property type="entry name" value="NUCLEAR PORE COMPLEX PROTEIN NUP85"/>
    <property type="match status" value="1"/>
</dbReference>
<evidence type="ECO:0000313" key="2">
    <source>
        <dbReference type="Proteomes" id="UP000656042"/>
    </source>
</evidence>
<name>A0A8J3C416_9ACTN</name>
<dbReference type="Pfam" id="PF12311">
    <property type="entry name" value="DUF3632"/>
    <property type="match status" value="1"/>
</dbReference>
<proteinExistence type="predicted"/>
<sequence>MGGMSGSAPPADAAYDVLDAYFGDLITRYVRGDLSRSDAIAGIIGPVEADPAAARAAAESLGGPLWAVWDRVVHAATDGDDTARDRLVALLVGVRDRDAATRDGGLRWAELPLLGAVMREAWNWGSPPDGDRQTWVNLNAFAARLTAVGIDCSTYAVWTLRAALEEPGDPDQLAAAVAWFRHCGPVLRNACEASTVPGRPPTVRPGRLAVEGGVTGDGFTLARWRFWHRRWETLASSGGPHAETARNALVLMDDAGR</sequence>
<dbReference type="AlphaFoldDB" id="A0A8J3C416"/>
<reference evidence="1" key="1">
    <citation type="journal article" date="2014" name="Int. J. Syst. Evol. Microbiol.">
        <title>Complete genome sequence of Corynebacterium casei LMG S-19264T (=DSM 44701T), isolated from a smear-ripened cheese.</title>
        <authorList>
            <consortium name="US DOE Joint Genome Institute (JGI-PGF)"/>
            <person name="Walter F."/>
            <person name="Albersmeier A."/>
            <person name="Kalinowski J."/>
            <person name="Ruckert C."/>
        </authorList>
    </citation>
    <scope>NUCLEOTIDE SEQUENCE</scope>
    <source>
        <strain evidence="1">CGMCC 4.7299</strain>
    </source>
</reference>
<dbReference type="InterPro" id="IPR053204">
    <property type="entry name" value="Oxopyrrolidines_Biosynth-assoc"/>
</dbReference>